<dbReference type="EMBL" id="JBJDQH010000511">
    <property type="protein sequence ID" value="MFK4274098.1"/>
    <property type="molecule type" value="Genomic_DNA"/>
</dbReference>
<reference evidence="2 3" key="1">
    <citation type="submission" date="2024-11" db="EMBL/GenBank/DDBJ databases">
        <title>The Natural Products Discovery Center: Release of the First 8490 Sequenced Strains for Exploring Actinobacteria Biosynthetic Diversity.</title>
        <authorList>
            <person name="Kalkreuter E."/>
            <person name="Kautsar S.A."/>
            <person name="Yang D."/>
            <person name="Bader C.D."/>
            <person name="Teijaro C.N."/>
            <person name="Fluegel L."/>
            <person name="Davis C.M."/>
            <person name="Simpson J.R."/>
            <person name="Lauterbach L."/>
            <person name="Steele A.D."/>
            <person name="Gui C."/>
            <person name="Meng S."/>
            <person name="Li G."/>
            <person name="Viehrig K."/>
            <person name="Ye F."/>
            <person name="Su P."/>
            <person name="Kiefer A.F."/>
            <person name="Nichols A."/>
            <person name="Cepeda A.J."/>
            <person name="Yan W."/>
            <person name="Fan B."/>
            <person name="Jiang Y."/>
            <person name="Adhikari A."/>
            <person name="Zheng C.-J."/>
            <person name="Schuster L."/>
            <person name="Cowan T.M."/>
            <person name="Smanski M.J."/>
            <person name="Chevrette M.G."/>
            <person name="De Carvalho L.P.S."/>
            <person name="Shen B."/>
        </authorList>
    </citation>
    <scope>NUCLEOTIDE SEQUENCE [LARGE SCALE GENOMIC DNA]</scope>
    <source>
        <strain evidence="2 3">NPDC020863</strain>
    </source>
</reference>
<feature type="non-terminal residue" evidence="2">
    <location>
        <position position="1"/>
    </location>
</feature>
<evidence type="ECO:0000256" key="1">
    <source>
        <dbReference type="SAM" id="MobiDB-lite"/>
    </source>
</evidence>
<protein>
    <submittedName>
        <fullName evidence="2">PadR family transcriptional regulator</fullName>
    </submittedName>
</protein>
<name>A0ABW8M7E3_9ACTN</name>
<evidence type="ECO:0000313" key="3">
    <source>
        <dbReference type="Proteomes" id="UP001620295"/>
    </source>
</evidence>
<comment type="caution">
    <text evidence="2">The sequence shown here is derived from an EMBL/GenBank/DDBJ whole genome shotgun (WGS) entry which is preliminary data.</text>
</comment>
<keyword evidence="3" id="KW-1185">Reference proteome</keyword>
<evidence type="ECO:0000313" key="2">
    <source>
        <dbReference type="EMBL" id="MFK4274098.1"/>
    </source>
</evidence>
<feature type="region of interest" description="Disordered" evidence="1">
    <location>
        <begin position="1"/>
        <end position="29"/>
    </location>
</feature>
<organism evidence="2 3">
    <name type="scientific">Streptomyces milbemycinicus</name>
    <dbReference type="NCBI Taxonomy" id="476552"/>
    <lineage>
        <taxon>Bacteria</taxon>
        <taxon>Bacillati</taxon>
        <taxon>Actinomycetota</taxon>
        <taxon>Actinomycetes</taxon>
        <taxon>Kitasatosporales</taxon>
        <taxon>Streptomycetaceae</taxon>
        <taxon>Streptomyces</taxon>
    </lineage>
</organism>
<sequence>AYVMAGEGERSVEVLPEGVPNPYAAPGAD</sequence>
<proteinExistence type="predicted"/>
<gene>
    <name evidence="2" type="ORF">ACI2L5_56130</name>
</gene>
<dbReference type="Proteomes" id="UP001620295">
    <property type="component" value="Unassembled WGS sequence"/>
</dbReference>
<accession>A0ABW8M7E3</accession>